<name>A0A1H5PIL7_9ACTN</name>
<dbReference type="PANTHER" id="PTHR38441:SF1">
    <property type="entry name" value="MEMBRANE PROTEIN"/>
    <property type="match status" value="1"/>
</dbReference>
<reference evidence="3" key="1">
    <citation type="submission" date="2016-10" db="EMBL/GenBank/DDBJ databases">
        <authorList>
            <person name="Varghese N."/>
            <person name="Submissions S."/>
        </authorList>
    </citation>
    <scope>NUCLEOTIDE SEQUENCE [LARGE SCALE GENOMIC DNA]</scope>
    <source>
        <strain evidence="3">DSM 45237</strain>
    </source>
</reference>
<evidence type="ECO:0000256" key="1">
    <source>
        <dbReference type="SAM" id="Phobius"/>
    </source>
</evidence>
<accession>A0A1H5PIL7</accession>
<sequence>MASLETPPPERAVPTAEEYERMQASPEFAELRRRFRNFAFPMTAAFLSWYLLYVLLSTYAVDFMSERVVGNINVGLLFGLGQFASTFLITWLYIRHADRKLDPIAKQIRDELEEVR</sequence>
<dbReference type="PANTHER" id="PTHR38441">
    <property type="entry name" value="INTEGRAL MEMBRANE PROTEIN-RELATED"/>
    <property type="match status" value="1"/>
</dbReference>
<gene>
    <name evidence="2" type="ORF">SAMN04488561_4331</name>
</gene>
<dbReference type="SUPFAM" id="SSF103473">
    <property type="entry name" value="MFS general substrate transporter"/>
    <property type="match status" value="1"/>
</dbReference>
<proteinExistence type="predicted"/>
<keyword evidence="1" id="KW-0812">Transmembrane</keyword>
<dbReference type="AlphaFoldDB" id="A0A1H5PIL7"/>
<keyword evidence="1" id="KW-0472">Membrane</keyword>
<dbReference type="InterPro" id="IPR007436">
    <property type="entry name" value="DUF485"/>
</dbReference>
<keyword evidence="1" id="KW-1133">Transmembrane helix</keyword>
<protein>
    <submittedName>
        <fullName evidence="2">Uncharacterized membrane protein, DUF485 family</fullName>
    </submittedName>
</protein>
<dbReference type="Pfam" id="PF04341">
    <property type="entry name" value="DUF485"/>
    <property type="match status" value="1"/>
</dbReference>
<dbReference type="InterPro" id="IPR036259">
    <property type="entry name" value="MFS_trans_sf"/>
</dbReference>
<evidence type="ECO:0000313" key="3">
    <source>
        <dbReference type="Proteomes" id="UP000181980"/>
    </source>
</evidence>
<dbReference type="STRING" id="561176.SAMN04488561_4331"/>
<feature type="transmembrane region" description="Helical" evidence="1">
    <location>
        <begin position="38"/>
        <end position="60"/>
    </location>
</feature>
<evidence type="ECO:0000313" key="2">
    <source>
        <dbReference type="EMBL" id="SEF13048.1"/>
    </source>
</evidence>
<feature type="transmembrane region" description="Helical" evidence="1">
    <location>
        <begin position="72"/>
        <end position="94"/>
    </location>
</feature>
<keyword evidence="3" id="KW-1185">Reference proteome</keyword>
<dbReference type="EMBL" id="FNUC01000004">
    <property type="protein sequence ID" value="SEF13048.1"/>
    <property type="molecule type" value="Genomic_DNA"/>
</dbReference>
<organism evidence="2 3">
    <name type="scientific">Jiangella alba</name>
    <dbReference type="NCBI Taxonomy" id="561176"/>
    <lineage>
        <taxon>Bacteria</taxon>
        <taxon>Bacillati</taxon>
        <taxon>Actinomycetota</taxon>
        <taxon>Actinomycetes</taxon>
        <taxon>Jiangellales</taxon>
        <taxon>Jiangellaceae</taxon>
        <taxon>Jiangella</taxon>
    </lineage>
</organism>
<dbReference type="Proteomes" id="UP000181980">
    <property type="component" value="Unassembled WGS sequence"/>
</dbReference>